<evidence type="ECO:0000313" key="5">
    <source>
        <dbReference type="Proteomes" id="UP000442469"/>
    </source>
</evidence>
<gene>
    <name evidence="2" type="ORF">DJ90_4088</name>
    <name evidence="3" type="ORF">GNQ08_03155</name>
</gene>
<evidence type="ECO:0000259" key="1">
    <source>
        <dbReference type="Pfam" id="PF06276"/>
    </source>
</evidence>
<reference evidence="2 4" key="1">
    <citation type="submission" date="2014-04" db="EMBL/GenBank/DDBJ databases">
        <authorList>
            <person name="Bishop-Lilly K.A."/>
            <person name="Broomall S.M."/>
            <person name="Chain P.S."/>
            <person name="Chertkov O."/>
            <person name="Coyne S.R."/>
            <person name="Daligault H.E."/>
            <person name="Davenport K.W."/>
            <person name="Erkkila T."/>
            <person name="Frey K.G."/>
            <person name="Gibbons H.S."/>
            <person name="Gu W."/>
            <person name="Jaissle J."/>
            <person name="Johnson S.L."/>
            <person name="Koroleva G.I."/>
            <person name="Ladner J.T."/>
            <person name="Lo C.-C."/>
            <person name="Minogue T.D."/>
            <person name="Munk C."/>
            <person name="Palacios G.F."/>
            <person name="Redden C.L."/>
            <person name="Rosenzweig C.N."/>
            <person name="Scholz M.B."/>
            <person name="Teshima H."/>
            <person name="Xu Y."/>
        </authorList>
    </citation>
    <scope>NUCLEOTIDE SEQUENCE [LARGE SCALE GENOMIC DNA]</scope>
    <source>
        <strain evidence="2 4">8244</strain>
    </source>
</reference>
<protein>
    <submittedName>
        <fullName evidence="2">Ferric iron reductase FhuF-like transporter family protein</fullName>
    </submittedName>
</protein>
<name>A0A091A319_PAEMA</name>
<dbReference type="Proteomes" id="UP000442469">
    <property type="component" value="Unassembled WGS sequence"/>
</dbReference>
<dbReference type="AlphaFoldDB" id="A0A091A319"/>
<dbReference type="Proteomes" id="UP000029278">
    <property type="component" value="Unassembled WGS sequence"/>
</dbReference>
<dbReference type="STRING" id="44252.DJ90_4088"/>
<proteinExistence type="predicted"/>
<dbReference type="GO" id="GO:0051537">
    <property type="term" value="F:2 iron, 2 sulfur cluster binding"/>
    <property type="evidence" value="ECO:0007669"/>
    <property type="project" value="InterPro"/>
</dbReference>
<dbReference type="EMBL" id="JMQA01000017">
    <property type="protein sequence ID" value="KFN10691.1"/>
    <property type="molecule type" value="Genomic_DNA"/>
</dbReference>
<reference evidence="3 5" key="2">
    <citation type="submission" date="2019-11" db="EMBL/GenBank/DDBJ databases">
        <title>Draft genome sequences of five Paenibacillus species of dairy origin.</title>
        <authorList>
            <person name="Olajide A.M."/>
            <person name="Chen S."/>
            <person name="Lapointe G."/>
        </authorList>
    </citation>
    <scope>NUCLEOTIDE SEQUENCE [LARGE SCALE GENOMIC DNA]</scope>
    <source>
        <strain evidence="3 5">3CT49</strain>
    </source>
</reference>
<dbReference type="Pfam" id="PF06276">
    <property type="entry name" value="FhuF"/>
    <property type="match status" value="1"/>
</dbReference>
<dbReference type="OrthoDB" id="5870636at2"/>
<evidence type="ECO:0000313" key="3">
    <source>
        <dbReference type="EMBL" id="MUG21426.1"/>
    </source>
</evidence>
<dbReference type="GO" id="GO:0003824">
    <property type="term" value="F:catalytic activity"/>
    <property type="evidence" value="ECO:0007669"/>
    <property type="project" value="UniProtKB-ARBA"/>
</dbReference>
<dbReference type="PATRIC" id="fig|44252.3.peg.1193"/>
<evidence type="ECO:0000313" key="4">
    <source>
        <dbReference type="Proteomes" id="UP000029278"/>
    </source>
</evidence>
<evidence type="ECO:0000313" key="2">
    <source>
        <dbReference type="EMBL" id="KFN10691.1"/>
    </source>
</evidence>
<dbReference type="HOGENOM" id="CLU_069996_1_0_9"/>
<keyword evidence="4" id="KW-1185">Reference proteome</keyword>
<dbReference type="RefSeq" id="WP_036622866.1">
    <property type="nucleotide sequence ID" value="NZ_BGML01000003.1"/>
</dbReference>
<accession>A0A091A319</accession>
<dbReference type="EMBL" id="WNZZ01000002">
    <property type="protein sequence ID" value="MUG21426.1"/>
    <property type="molecule type" value="Genomic_DNA"/>
</dbReference>
<sequence length="260" mass="29952">MNKTTDNSLQPEEFEILAADYRLTRDSSPNRTFSIPFADLLDSEKSLAYFRGVKGIFETDSELAAVSLFAKRYAFLVVAPGLYAMSCLNKGLNLALENGWIESSYREQAWLPKARLLDLQVSEPGEGQRSEWRDRVIETMFAGNLSRVWTAISKAAGISKALLWENTAIYVYWLYEKKFTQEGASPEQKRRMEEDYRYLLYDAPPRLFGEPRNPIKKFNSPKVIKAESDSPIRMRKTCCLYYLTSDTPHDYCSTCPKRNR</sequence>
<comment type="caution">
    <text evidence="2">The sequence shown here is derived from an EMBL/GenBank/DDBJ whole genome shotgun (WGS) entry which is preliminary data.</text>
</comment>
<dbReference type="InterPro" id="IPR022770">
    <property type="entry name" value="IucA/IucC-like_C"/>
</dbReference>
<dbReference type="GeneID" id="77007108"/>
<organism evidence="2 4">
    <name type="scientific">Paenibacillus macerans</name>
    <name type="common">Bacillus macerans</name>
    <dbReference type="NCBI Taxonomy" id="44252"/>
    <lineage>
        <taxon>Bacteria</taxon>
        <taxon>Bacillati</taxon>
        <taxon>Bacillota</taxon>
        <taxon>Bacilli</taxon>
        <taxon>Bacillales</taxon>
        <taxon>Paenibacillaceae</taxon>
        <taxon>Paenibacillus</taxon>
    </lineage>
</organism>
<feature type="domain" description="Aerobactin siderophore biosynthesis IucA/IucC-like C-terminal" evidence="1">
    <location>
        <begin position="67"/>
        <end position="199"/>
    </location>
</feature>